<gene>
    <name evidence="2" type="ORF">KC01_LOCUS1567</name>
</gene>
<dbReference type="EMBL" id="OZ035823">
    <property type="protein sequence ID" value="CAL1569070.1"/>
    <property type="molecule type" value="Genomic_DNA"/>
</dbReference>
<evidence type="ECO:0000313" key="2">
    <source>
        <dbReference type="EMBL" id="CAL1569070.1"/>
    </source>
</evidence>
<dbReference type="PANTHER" id="PTHR35253:SF1">
    <property type="entry name" value="COILED-COIL DOMAIN-CONTAINING PROTEIN 152"/>
    <property type="match status" value="1"/>
</dbReference>
<dbReference type="Proteomes" id="UP001497482">
    <property type="component" value="Chromosome 1"/>
</dbReference>
<evidence type="ECO:0000313" key="3">
    <source>
        <dbReference type="Proteomes" id="UP001497482"/>
    </source>
</evidence>
<sequence length="347" mass="39374">MREDHLNGQSKLDRTTDSIPLQLLQIHVPAPASSPALPTVPSSLHVFLFFGRTGIRPLRVRSGQVEPGEDAAVKTAASSGCIVDVTRGSDSGLGGSERSAEVKGAVVVSISQVQSDKRSLQLKLEDVSRLFKHTESRERALHYEQGCLLGTVKELHQSLEAQFHTRVENERLQSQLEQLKMEHAKKAQEGEAELQRLVSERNADTEHHQRVLEDVRQQSRREVEEANAQAALNMAANAEEVKWMLQQKDEELEELRSKLKEQERERNSELLRLQMEFGAKLARVQSSVQTNQPLQSGPNLAQNIFKRKLQFFQEEKNKEVLALQQRIRELEECQLTGLKRRKVSFNI</sequence>
<name>A0AAV2IZK4_KNICA</name>
<protein>
    <submittedName>
        <fullName evidence="2">Uncharacterized protein</fullName>
    </submittedName>
</protein>
<dbReference type="AlphaFoldDB" id="A0AAV2IZK4"/>
<keyword evidence="1" id="KW-0175">Coiled coil</keyword>
<evidence type="ECO:0000256" key="1">
    <source>
        <dbReference type="SAM" id="Coils"/>
    </source>
</evidence>
<organism evidence="2 3">
    <name type="scientific">Knipowitschia caucasica</name>
    <name type="common">Caucasian dwarf goby</name>
    <name type="synonym">Pomatoschistus caucasicus</name>
    <dbReference type="NCBI Taxonomy" id="637954"/>
    <lineage>
        <taxon>Eukaryota</taxon>
        <taxon>Metazoa</taxon>
        <taxon>Chordata</taxon>
        <taxon>Craniata</taxon>
        <taxon>Vertebrata</taxon>
        <taxon>Euteleostomi</taxon>
        <taxon>Actinopterygii</taxon>
        <taxon>Neopterygii</taxon>
        <taxon>Teleostei</taxon>
        <taxon>Neoteleostei</taxon>
        <taxon>Acanthomorphata</taxon>
        <taxon>Gobiaria</taxon>
        <taxon>Gobiiformes</taxon>
        <taxon>Gobioidei</taxon>
        <taxon>Gobiidae</taxon>
        <taxon>Gobiinae</taxon>
        <taxon>Knipowitschia</taxon>
    </lineage>
</organism>
<proteinExistence type="predicted"/>
<reference evidence="2 3" key="1">
    <citation type="submission" date="2024-04" db="EMBL/GenBank/DDBJ databases">
        <authorList>
            <person name="Waldvogel A.-M."/>
            <person name="Schoenle A."/>
        </authorList>
    </citation>
    <scope>NUCLEOTIDE SEQUENCE [LARGE SCALE GENOMIC DNA]</scope>
</reference>
<accession>A0AAV2IZK4</accession>
<keyword evidence="3" id="KW-1185">Reference proteome</keyword>
<dbReference type="InterPro" id="IPR038827">
    <property type="entry name" value="CCDC152"/>
</dbReference>
<feature type="coiled-coil region" evidence="1">
    <location>
        <begin position="169"/>
        <end position="272"/>
    </location>
</feature>
<dbReference type="PANTHER" id="PTHR35253">
    <property type="entry name" value="COILED-COIL DOMAIN-CONTAINING PROTEIN 152"/>
    <property type="match status" value="1"/>
</dbReference>